<accession>A0A445CI80</accession>
<gene>
    <name evidence="4" type="ORF">Ahy_A07g037248</name>
</gene>
<feature type="compositionally biased region" description="Low complexity" evidence="2">
    <location>
        <begin position="1"/>
        <end position="22"/>
    </location>
</feature>
<dbReference type="AlphaFoldDB" id="A0A445CI80"/>
<feature type="domain" description="GRAM" evidence="3">
    <location>
        <begin position="105"/>
        <end position="217"/>
    </location>
</feature>
<reference evidence="4 5" key="1">
    <citation type="submission" date="2019-01" db="EMBL/GenBank/DDBJ databases">
        <title>Sequencing of cultivated peanut Arachis hypogaea provides insights into genome evolution and oil improvement.</title>
        <authorList>
            <person name="Chen X."/>
        </authorList>
    </citation>
    <scope>NUCLEOTIDE SEQUENCE [LARGE SCALE GENOMIC DNA]</scope>
    <source>
        <strain evidence="5">cv. Fuhuasheng</strain>
        <tissue evidence="4">Leaves</tissue>
    </source>
</reference>
<dbReference type="Proteomes" id="UP000289738">
    <property type="component" value="Chromosome A07"/>
</dbReference>
<dbReference type="InterPro" id="IPR004182">
    <property type="entry name" value="GRAM"/>
</dbReference>
<sequence>MNNHTEIPITTNSNNINNPNNPYVHISPAPPSSASNNNNRPNQTLDSICDGFNRCSRTVEKAARHAENMVDNFWNHIRISSSPADAAMARIVQGTRALTNGGSDKLFQQTFGFVPGERLLKPFACYISTTSGPVIGTLYVSNKRVAFCSDYPICHHPMSFQHHRSSCIYYKVRMSRLHSMGAALSRTLYDTDMYRTNRHTTQVVLELPQVSTVSPSTNRFNPSEKYIQIVSVDGYEFYFMGFISYDMALKTLNEALLQFHNYSGGNGRLQLQ</sequence>
<evidence type="ECO:0000259" key="3">
    <source>
        <dbReference type="SMART" id="SM00568"/>
    </source>
</evidence>
<dbReference type="OrthoDB" id="1876989at2759"/>
<organism evidence="4 5">
    <name type="scientific">Arachis hypogaea</name>
    <name type="common">Peanut</name>
    <dbReference type="NCBI Taxonomy" id="3818"/>
    <lineage>
        <taxon>Eukaryota</taxon>
        <taxon>Viridiplantae</taxon>
        <taxon>Streptophyta</taxon>
        <taxon>Embryophyta</taxon>
        <taxon>Tracheophyta</taxon>
        <taxon>Spermatophyta</taxon>
        <taxon>Magnoliopsida</taxon>
        <taxon>eudicotyledons</taxon>
        <taxon>Gunneridae</taxon>
        <taxon>Pentapetalae</taxon>
        <taxon>rosids</taxon>
        <taxon>fabids</taxon>
        <taxon>Fabales</taxon>
        <taxon>Fabaceae</taxon>
        <taxon>Papilionoideae</taxon>
        <taxon>50 kb inversion clade</taxon>
        <taxon>dalbergioids sensu lato</taxon>
        <taxon>Dalbergieae</taxon>
        <taxon>Pterocarpus clade</taxon>
        <taxon>Arachis</taxon>
    </lineage>
</organism>
<comment type="similarity">
    <text evidence="1">Belongs to the GEM family.</text>
</comment>
<keyword evidence="5" id="KW-1185">Reference proteome</keyword>
<dbReference type="SMART" id="SM00568">
    <property type="entry name" value="GRAM"/>
    <property type="match status" value="1"/>
</dbReference>
<dbReference type="EMBL" id="SDMP01000007">
    <property type="protein sequence ID" value="RYR50617.1"/>
    <property type="molecule type" value="Genomic_DNA"/>
</dbReference>
<feature type="region of interest" description="Disordered" evidence="2">
    <location>
        <begin position="1"/>
        <end position="43"/>
    </location>
</feature>
<evidence type="ECO:0000256" key="2">
    <source>
        <dbReference type="SAM" id="MobiDB-lite"/>
    </source>
</evidence>
<evidence type="ECO:0000313" key="4">
    <source>
        <dbReference type="EMBL" id="RYR50617.1"/>
    </source>
</evidence>
<dbReference type="InterPro" id="IPR037848">
    <property type="entry name" value="GEM-like"/>
</dbReference>
<dbReference type="InterPro" id="IPR011993">
    <property type="entry name" value="PH-like_dom_sf"/>
</dbReference>
<dbReference type="Gene3D" id="2.30.29.30">
    <property type="entry name" value="Pleckstrin-homology domain (PH domain)/Phosphotyrosine-binding domain (PTB)"/>
    <property type="match status" value="1"/>
</dbReference>
<proteinExistence type="inferred from homology"/>
<dbReference type="Pfam" id="PF02893">
    <property type="entry name" value="GRAM"/>
    <property type="match status" value="1"/>
</dbReference>
<feature type="compositionally biased region" description="Low complexity" evidence="2">
    <location>
        <begin position="32"/>
        <end position="42"/>
    </location>
</feature>
<protein>
    <recommendedName>
        <fullName evidence="3">GRAM domain-containing protein</fullName>
    </recommendedName>
</protein>
<evidence type="ECO:0000313" key="5">
    <source>
        <dbReference type="Proteomes" id="UP000289738"/>
    </source>
</evidence>
<name>A0A445CI80_ARAHY</name>
<comment type="caution">
    <text evidence="4">The sequence shown here is derived from an EMBL/GenBank/DDBJ whole genome shotgun (WGS) entry which is preliminary data.</text>
</comment>
<evidence type="ECO:0000256" key="1">
    <source>
        <dbReference type="ARBA" id="ARBA00009414"/>
    </source>
</evidence>
<dbReference type="STRING" id="3818.A0A445CI80"/>
<dbReference type="PANTHER" id="PTHR31969">
    <property type="entry name" value="GEM-LIKE PROTEIN 2"/>
    <property type="match status" value="1"/>
</dbReference>